<dbReference type="Gene3D" id="3.10.180.80">
    <property type="entry name" value="Uncharacterised protein PF07063, DUF1338"/>
    <property type="match status" value="1"/>
</dbReference>
<keyword evidence="2" id="KW-0223">Dioxygenase</keyword>
<evidence type="ECO:0000313" key="9">
    <source>
        <dbReference type="Proteomes" id="UP000289372"/>
    </source>
</evidence>
<dbReference type="Proteomes" id="UP000289372">
    <property type="component" value="Unassembled WGS sequence"/>
</dbReference>
<dbReference type="Pfam" id="PF07063">
    <property type="entry name" value="HGLS"/>
    <property type="match status" value="1"/>
</dbReference>
<dbReference type="InterPro" id="IPR009770">
    <property type="entry name" value="HGLS"/>
</dbReference>
<keyword evidence="3" id="KW-0560">Oxidoreductase</keyword>
<evidence type="ECO:0000256" key="3">
    <source>
        <dbReference type="ARBA" id="ARBA00023002"/>
    </source>
</evidence>
<comment type="caution">
    <text evidence="8">The sequence shown here is derived from an EMBL/GenBank/DDBJ whole genome shotgun (WGS) entry which is preliminary data.</text>
</comment>
<gene>
    <name evidence="8" type="ORF">DB769_02055</name>
</gene>
<evidence type="ECO:0000256" key="1">
    <source>
        <dbReference type="ARBA" id="ARBA00001954"/>
    </source>
</evidence>
<comment type="cofactor">
    <cofactor evidence="1">
        <name>Fe(2+)</name>
        <dbReference type="ChEBI" id="CHEBI:29033"/>
    </cofactor>
</comment>
<dbReference type="PANTHER" id="PTHR39479:SF2">
    <property type="entry name" value="2-OXOADIPATE DIOXYGENASE_DECARBOXYLASE"/>
    <property type="match status" value="1"/>
</dbReference>
<evidence type="ECO:0000256" key="5">
    <source>
        <dbReference type="ARBA" id="ARBA00035013"/>
    </source>
</evidence>
<dbReference type="PANTHER" id="PTHR39479">
    <property type="match status" value="1"/>
</dbReference>
<dbReference type="RefSeq" id="WP_128740950.1">
    <property type="nucleotide sequence ID" value="NZ_PUUL01000014.1"/>
</dbReference>
<sequence>MRDTAFVSPDQIRSWFAQAMSDMYRTEVPLYGDLMSLVAQVNAQ</sequence>
<evidence type="ECO:0000256" key="7">
    <source>
        <dbReference type="ARBA" id="ARBA00035045"/>
    </source>
</evidence>
<organism evidence="8 9">
    <name type="scientific">Xanthomonas perforans</name>
    <dbReference type="NCBI Taxonomy" id="442694"/>
    <lineage>
        <taxon>Bacteria</taxon>
        <taxon>Pseudomonadati</taxon>
        <taxon>Pseudomonadota</taxon>
        <taxon>Gammaproteobacteria</taxon>
        <taxon>Lysobacterales</taxon>
        <taxon>Lysobacteraceae</taxon>
        <taxon>Xanthomonas</taxon>
    </lineage>
</organism>
<evidence type="ECO:0000256" key="6">
    <source>
        <dbReference type="ARBA" id="ARBA00035023"/>
    </source>
</evidence>
<dbReference type="EC" id="1.13.11.93" evidence="6"/>
<dbReference type="AlphaFoldDB" id="A0AAQ1BXN5"/>
<comment type="similarity">
    <text evidence="5">Belongs to the 2-oxoadipate dioxygenase/decarboxylase family.</text>
</comment>
<feature type="non-terminal residue" evidence="8">
    <location>
        <position position="44"/>
    </location>
</feature>
<evidence type="ECO:0000256" key="4">
    <source>
        <dbReference type="ARBA" id="ARBA00023004"/>
    </source>
</evidence>
<accession>A0AAQ1BXN5</accession>
<keyword evidence="4" id="KW-0408">Iron</keyword>
<protein>
    <recommendedName>
        <fullName evidence="6">2-oxoadipate dioxygenase/decarboxylase</fullName>
        <ecNumber evidence="6">1.13.11.93</ecNumber>
    </recommendedName>
    <alternativeName>
        <fullName evidence="7">2-hydroxyglutarate synthase</fullName>
    </alternativeName>
</protein>
<reference evidence="8 9" key="1">
    <citation type="submission" date="2018-02" db="EMBL/GenBank/DDBJ databases">
        <title>Characterization of Xanthomonas diversity in transplant houses and field plants.</title>
        <authorList>
            <person name="Abrahamian P."/>
            <person name="Timilsina S."/>
            <person name="Minsavage G.V."/>
            <person name="Goss E.M."/>
            <person name="Jones J.B."/>
            <person name="Vallad G.E."/>
        </authorList>
    </citation>
    <scope>NUCLEOTIDE SEQUENCE [LARGE SCALE GENOMIC DNA]</scope>
    <source>
        <strain evidence="8 9">GEV2132</strain>
    </source>
</reference>
<dbReference type="EMBL" id="PUUL01000014">
    <property type="protein sequence ID" value="RXD56945.1"/>
    <property type="molecule type" value="Genomic_DNA"/>
</dbReference>
<evidence type="ECO:0000313" key="8">
    <source>
        <dbReference type="EMBL" id="RXD56945.1"/>
    </source>
</evidence>
<name>A0AAQ1BXN5_XANPE</name>
<dbReference type="GO" id="GO:0051213">
    <property type="term" value="F:dioxygenase activity"/>
    <property type="evidence" value="ECO:0007669"/>
    <property type="project" value="UniProtKB-KW"/>
</dbReference>
<evidence type="ECO:0000256" key="2">
    <source>
        <dbReference type="ARBA" id="ARBA00022964"/>
    </source>
</evidence>
<proteinExistence type="inferred from homology"/>